<dbReference type="PANTHER" id="PTHR23133">
    <property type="entry name" value="IMIDAZOLEGLYCEROL-PHOSPHATE DEHYDRATASE HIS7"/>
    <property type="match status" value="1"/>
</dbReference>
<evidence type="ECO:0000256" key="6">
    <source>
        <dbReference type="SAM" id="MobiDB-lite"/>
    </source>
</evidence>
<organism evidence="7 8">
    <name type="scientific">Halonatronomonas betaini</name>
    <dbReference type="NCBI Taxonomy" id="2778430"/>
    <lineage>
        <taxon>Bacteria</taxon>
        <taxon>Bacillati</taxon>
        <taxon>Bacillota</taxon>
        <taxon>Clostridia</taxon>
        <taxon>Halanaerobiales</taxon>
        <taxon>Halarsenatibacteraceae</taxon>
        <taxon>Halonatronomonas</taxon>
    </lineage>
</organism>
<dbReference type="Proteomes" id="UP000621436">
    <property type="component" value="Unassembled WGS sequence"/>
</dbReference>
<comment type="subcellular location">
    <subcellularLocation>
        <location evidence="5">Cytoplasm</location>
    </subcellularLocation>
</comment>
<dbReference type="AlphaFoldDB" id="A0A931AXZ8"/>
<keyword evidence="3 5" id="KW-0368">Histidine biosynthesis</keyword>
<accession>A0A931AXZ8</accession>
<dbReference type="CDD" id="cd07914">
    <property type="entry name" value="IGPD"/>
    <property type="match status" value="1"/>
</dbReference>
<evidence type="ECO:0000313" key="8">
    <source>
        <dbReference type="Proteomes" id="UP000621436"/>
    </source>
</evidence>
<dbReference type="EC" id="4.2.1.19" evidence="5"/>
<name>A0A931AXZ8_9FIRM</name>
<protein>
    <recommendedName>
        <fullName evidence="5">Imidazoleglycerol-phosphate dehydratase</fullName>
        <shortName evidence="5">IGPD</shortName>
        <ecNumber evidence="5">4.2.1.19</ecNumber>
    </recommendedName>
</protein>
<dbReference type="InterPro" id="IPR000807">
    <property type="entry name" value="ImidazoleglycerolP_deHydtase"/>
</dbReference>
<evidence type="ECO:0000256" key="1">
    <source>
        <dbReference type="ARBA" id="ARBA00005047"/>
    </source>
</evidence>
<keyword evidence="2 5" id="KW-0028">Amino-acid biosynthesis</keyword>
<dbReference type="NCBIfam" id="NF002114">
    <property type="entry name" value="PRK00951.2-4"/>
    <property type="match status" value="1"/>
</dbReference>
<dbReference type="PANTHER" id="PTHR23133:SF2">
    <property type="entry name" value="IMIDAZOLEGLYCEROL-PHOSPHATE DEHYDRATASE"/>
    <property type="match status" value="1"/>
</dbReference>
<evidence type="ECO:0000256" key="2">
    <source>
        <dbReference type="ARBA" id="ARBA00022605"/>
    </source>
</evidence>
<dbReference type="SUPFAM" id="SSF54211">
    <property type="entry name" value="Ribosomal protein S5 domain 2-like"/>
    <property type="match status" value="2"/>
</dbReference>
<dbReference type="InterPro" id="IPR020565">
    <property type="entry name" value="ImidazoleglycerP_deHydtase_CS"/>
</dbReference>
<gene>
    <name evidence="5 7" type="primary">hisB</name>
    <name evidence="7" type="ORF">I0Q91_13445</name>
</gene>
<evidence type="ECO:0000256" key="3">
    <source>
        <dbReference type="ARBA" id="ARBA00023102"/>
    </source>
</evidence>
<comment type="pathway">
    <text evidence="1 5">Amino-acid biosynthesis; L-histidine biosynthesis; L-histidine from 5-phospho-alpha-D-ribose 1-diphosphate: step 6/9.</text>
</comment>
<reference evidence="7" key="1">
    <citation type="submission" date="2020-11" db="EMBL/GenBank/DDBJ databases">
        <title>Halonatronomonas betainensis gen. nov., sp. nov. a novel haloalkaliphilic representative of the family Halanaerobiacae capable of betaine degradation.</title>
        <authorList>
            <person name="Boltyanskaya Y."/>
            <person name="Kevbrin V."/>
            <person name="Detkova E."/>
            <person name="Grouzdev D.S."/>
            <person name="Koziaeva V."/>
            <person name="Zhilina T."/>
        </authorList>
    </citation>
    <scope>NUCLEOTIDE SEQUENCE</scope>
    <source>
        <strain evidence="7">Z-7014</strain>
    </source>
</reference>
<dbReference type="Pfam" id="PF00475">
    <property type="entry name" value="IGPD"/>
    <property type="match status" value="1"/>
</dbReference>
<dbReference type="HAMAP" id="MF_00076">
    <property type="entry name" value="HisB"/>
    <property type="match status" value="1"/>
</dbReference>
<comment type="catalytic activity">
    <reaction evidence="5">
        <text>D-erythro-1-(imidazol-4-yl)glycerol 3-phosphate = 3-(imidazol-4-yl)-2-oxopropyl phosphate + H2O</text>
        <dbReference type="Rhea" id="RHEA:11040"/>
        <dbReference type="ChEBI" id="CHEBI:15377"/>
        <dbReference type="ChEBI" id="CHEBI:57766"/>
        <dbReference type="ChEBI" id="CHEBI:58278"/>
        <dbReference type="EC" id="4.2.1.19"/>
    </reaction>
</comment>
<dbReference type="EMBL" id="JADPIE010000009">
    <property type="protein sequence ID" value="MBF8438091.1"/>
    <property type="molecule type" value="Genomic_DNA"/>
</dbReference>
<dbReference type="InterPro" id="IPR038494">
    <property type="entry name" value="IGPD_sf"/>
</dbReference>
<evidence type="ECO:0000256" key="5">
    <source>
        <dbReference type="HAMAP-Rule" id="MF_00076"/>
    </source>
</evidence>
<sequence>MVKLERNTNETSIVLELDLFGEGDYDINTGIGFFDHMLELWCKHGFIDLKLKAEGDLEVDKHHTVEDIGILLGQAMNKQLGQRGGITRFGDFTLPMDEVLVQAVVDLGGRSYYRSNLESDRTEINGFPIELVDEFFRALTSNGCLNLHLVVIRNGNAHHLIEGAFKAFARSIDQALRPDDRLEGRPLSTKGSLGESGRH</sequence>
<evidence type="ECO:0000256" key="4">
    <source>
        <dbReference type="ARBA" id="ARBA00023239"/>
    </source>
</evidence>
<dbReference type="GO" id="GO:0000105">
    <property type="term" value="P:L-histidine biosynthetic process"/>
    <property type="evidence" value="ECO:0007669"/>
    <property type="project" value="UniProtKB-UniRule"/>
</dbReference>
<keyword evidence="8" id="KW-1185">Reference proteome</keyword>
<comment type="similarity">
    <text evidence="5">Belongs to the imidazoleglycerol-phosphate dehydratase family.</text>
</comment>
<proteinExistence type="inferred from homology"/>
<dbReference type="InterPro" id="IPR020568">
    <property type="entry name" value="Ribosomal_Su5_D2-typ_SF"/>
</dbReference>
<keyword evidence="4 5" id="KW-0456">Lyase</keyword>
<evidence type="ECO:0000313" key="7">
    <source>
        <dbReference type="EMBL" id="MBF8438091.1"/>
    </source>
</evidence>
<dbReference type="Gene3D" id="3.30.230.40">
    <property type="entry name" value="Imidazole glycerol phosphate dehydratase, domain 1"/>
    <property type="match status" value="2"/>
</dbReference>
<feature type="region of interest" description="Disordered" evidence="6">
    <location>
        <begin position="179"/>
        <end position="199"/>
    </location>
</feature>
<dbReference type="PROSITE" id="PS00954">
    <property type="entry name" value="IGP_DEHYDRATASE_1"/>
    <property type="match status" value="1"/>
</dbReference>
<dbReference type="RefSeq" id="WP_270455188.1">
    <property type="nucleotide sequence ID" value="NZ_JADPIE010000009.1"/>
</dbReference>
<dbReference type="FunFam" id="3.30.230.40:FF:000003">
    <property type="entry name" value="Imidazoleglycerol-phosphate dehydratase HisB"/>
    <property type="match status" value="1"/>
</dbReference>
<keyword evidence="5" id="KW-0963">Cytoplasm</keyword>
<comment type="caution">
    <text evidence="7">The sequence shown here is derived from an EMBL/GenBank/DDBJ whole genome shotgun (WGS) entry which is preliminary data.</text>
</comment>
<dbReference type="GO" id="GO:0005737">
    <property type="term" value="C:cytoplasm"/>
    <property type="evidence" value="ECO:0007669"/>
    <property type="project" value="UniProtKB-SubCell"/>
</dbReference>
<dbReference type="GO" id="GO:0004424">
    <property type="term" value="F:imidazoleglycerol-phosphate dehydratase activity"/>
    <property type="evidence" value="ECO:0007669"/>
    <property type="project" value="UniProtKB-UniRule"/>
</dbReference>